<feature type="compositionally biased region" description="Basic and acidic residues" evidence="1">
    <location>
        <begin position="45"/>
        <end position="57"/>
    </location>
</feature>
<dbReference type="AlphaFoldDB" id="A0A8K0W8R9"/>
<keyword evidence="3" id="KW-1185">Reference proteome</keyword>
<feature type="compositionally biased region" description="Polar residues" evidence="1">
    <location>
        <begin position="33"/>
        <end position="42"/>
    </location>
</feature>
<sequence length="75" mass="8120">MSNNAGSNVPTNSNTQVDTTKYSSYKTADPETASITTVSSSAPLVKKDGEKKNGTDFDVKKMQEQALKAQIRFSM</sequence>
<proteinExistence type="predicted"/>
<gene>
    <name evidence="2" type="ORF">BKA59DRAFT_482650</name>
</gene>
<dbReference type="EMBL" id="JAGPXF010000006">
    <property type="protein sequence ID" value="KAH7238596.1"/>
    <property type="molecule type" value="Genomic_DNA"/>
</dbReference>
<dbReference type="Proteomes" id="UP000813427">
    <property type="component" value="Unassembled WGS sequence"/>
</dbReference>
<feature type="region of interest" description="Disordered" evidence="1">
    <location>
        <begin position="1"/>
        <end position="57"/>
    </location>
</feature>
<evidence type="ECO:0000313" key="3">
    <source>
        <dbReference type="Proteomes" id="UP000813427"/>
    </source>
</evidence>
<evidence type="ECO:0000256" key="1">
    <source>
        <dbReference type="SAM" id="MobiDB-lite"/>
    </source>
</evidence>
<reference evidence="2" key="1">
    <citation type="journal article" date="2021" name="Nat. Commun.">
        <title>Genetic determinants of endophytism in the Arabidopsis root mycobiome.</title>
        <authorList>
            <person name="Mesny F."/>
            <person name="Miyauchi S."/>
            <person name="Thiergart T."/>
            <person name="Pickel B."/>
            <person name="Atanasova L."/>
            <person name="Karlsson M."/>
            <person name="Huettel B."/>
            <person name="Barry K.W."/>
            <person name="Haridas S."/>
            <person name="Chen C."/>
            <person name="Bauer D."/>
            <person name="Andreopoulos W."/>
            <person name="Pangilinan J."/>
            <person name="LaButti K."/>
            <person name="Riley R."/>
            <person name="Lipzen A."/>
            <person name="Clum A."/>
            <person name="Drula E."/>
            <person name="Henrissat B."/>
            <person name="Kohler A."/>
            <person name="Grigoriev I.V."/>
            <person name="Martin F.M."/>
            <person name="Hacquard S."/>
        </authorList>
    </citation>
    <scope>NUCLEOTIDE SEQUENCE</scope>
    <source>
        <strain evidence="2">MPI-SDFR-AT-0068</strain>
    </source>
</reference>
<organism evidence="2 3">
    <name type="scientific">Fusarium tricinctum</name>
    <dbReference type="NCBI Taxonomy" id="61284"/>
    <lineage>
        <taxon>Eukaryota</taxon>
        <taxon>Fungi</taxon>
        <taxon>Dikarya</taxon>
        <taxon>Ascomycota</taxon>
        <taxon>Pezizomycotina</taxon>
        <taxon>Sordariomycetes</taxon>
        <taxon>Hypocreomycetidae</taxon>
        <taxon>Hypocreales</taxon>
        <taxon>Nectriaceae</taxon>
        <taxon>Fusarium</taxon>
        <taxon>Fusarium tricinctum species complex</taxon>
    </lineage>
</organism>
<name>A0A8K0W8R9_9HYPO</name>
<dbReference type="OrthoDB" id="5082551at2759"/>
<protein>
    <submittedName>
        <fullName evidence="2">Uncharacterized protein</fullName>
    </submittedName>
</protein>
<evidence type="ECO:0000313" key="2">
    <source>
        <dbReference type="EMBL" id="KAH7238596.1"/>
    </source>
</evidence>
<comment type="caution">
    <text evidence="2">The sequence shown here is derived from an EMBL/GenBank/DDBJ whole genome shotgun (WGS) entry which is preliminary data.</text>
</comment>
<feature type="compositionally biased region" description="Polar residues" evidence="1">
    <location>
        <begin position="1"/>
        <end position="26"/>
    </location>
</feature>
<accession>A0A8K0W8R9</accession>